<dbReference type="STRING" id="1122198.SAMN02745729_10128"/>
<name>A0A1H3X3D4_9GAMM</name>
<evidence type="ECO:0000259" key="3">
    <source>
        <dbReference type="Pfam" id="PF18799"/>
    </source>
</evidence>
<evidence type="ECO:0000259" key="5">
    <source>
        <dbReference type="Pfam" id="PF18823"/>
    </source>
</evidence>
<feature type="compositionally biased region" description="Basic and acidic residues" evidence="1">
    <location>
        <begin position="821"/>
        <end position="831"/>
    </location>
</feature>
<feature type="domain" description="Large polyvalent protein-associated" evidence="2">
    <location>
        <begin position="1469"/>
        <end position="1546"/>
    </location>
</feature>
<sequence>MTVLQWPDLAASERFQGFTDEQKGIVRDTYFKDHVLPGALESGIPEEQVRNRFYQMTQPDIAPSQGLHKHSTRDLLDRSGEDLQRSLGAKDALGSASAAPEYNMARGALERGGQLLGGLFRAADTVANKGDELLPLGGLSLSDDFVLKYDGPEEYRVKMEKAGIRGALDIAADAWEKTDAGYVPNHTWEKVKSEFGNNGPFAGSAWAEVAMYATEQGIKSIPDMAAAVFSLPAYIVARSGEIGQARAENKGKQTAEFEDVLEAAPFAVGSALLERIGAKGITDAGKEQLGAEMLKAGFQHVAKRVSQAGGKAASKEALTEFVQEGMIEYVGERFGTDAAMSFSEALDQGVAGAVAGGGYGGAAGTVSGLKAEGDRQQAVLEEGLNEVEKTFKPVLDGFDKAGGPLRLEGEVGKPPVPPEPVMTVDPAGNVDTEGRVSDAPPAPEPEPYNGTRYRWEEVDGETVLMDTETGNMHGNADWLRKSRESERLDGRMREMIAEADADAKRREEERAAAAALRTEPPKFMREGVKPTPKQVELAAAETNTEPTQAQIDADNYKKGRVNIAGLSIAIENPKGSTRSGEDADGNRWETSMAHHYGDIKGHKGADGEDIDVFIGDNPQSDRVFVVDQIDPKTGKFDEHKVMVGFDSLEEAEAGYRASYEDGWQGLGQTSEMTEADFKRWLKEGDTTQPLALQTEKADSKAEADAAAEQAESNTSGPQYPDVTATIEPLTERAVIIKGIPKEHKEKLGKNGLNAIWRRKEQGWMVPKKRQADVAAQLSRLFNVADNTAVPSVGEPPSVSQAVEIADSKEMPATPVTQTNRQADKQESRQQKADVQVSASGAPFKSEKAAMASLRSKVRDDKVEGAVDEYEIVPVGDGYGYRRAGNEGGQARGQDKAQIEGVEPAIDAESADAAGADTDGRAGDDRVDGEAAGLQSSVKSKPVSQDEEVQPVSNLDTQQVLEESLQAQSADDQADSNTERSEPPAAVEDAGEKLGGARKDELRTARERLESMDDKQIAATTMSKLWPKDEIKRIEDPVSAAIYYVARSEIPNKPRAGYKIKRWVEQVKHARDVLRLVDEIGSGRILEKIRSGDSVTLKPFADRVELLASIDRSQWDRIGRVEKASGRYNDGDKMVPGKWIGVTIDGRYEAFYGRGDVAEIIADVQQKLSKHDIAKPEMKFEIRRDSRSGVYSINKTGDSEYRALKTFDTLPEARDYLRNNNADLVEAWEAVKRRDNVTKADMRGDKNRERSGQDYRGGKDITPDEFIEAFGFRGVEFGNWVKQGKSGQERQGLLNVAYDAFMDLAKVLNLPPKALSLEGRLGIGFGSRGRGGAAAHYEPGNAVINLTKTKGAGSLAHEWFHALDNYFSSKRGGTGFNGNQAEYRKGSFVTYHPEPMMAYKPSIKGGREPYLITKAEYNRRKERGMGFEESQWIEDPNHPQGIRPEVERAFAELVATLDESPMKTRAEVIDKGKVDGYWSQIIERSARSFETHIIAKLAEQNYRNDFLANVTSFERFKRDPGRYPYLKPDEQGPVSDAFDKLFNTIETRADDAGNIVLFRQEARQPTKRQTVDQVQKAIAKQVLSWPKGPIVDVVQSITDLPQHIQSQIRMRKAQNVSGVNDYEDGSIWLVADNLRTPHHARQILAHEAVGHFAVMRMLGDDFDHAMNRIQYLKQTNPTIRKLAEQVKGEKDPYIESAEIVAKMAETGVKHPILTKVLAAVRRFLRKLGADFQFGMTELNEMLVDAVRYLKTGRKPGHYSVDSSSTGAGMMPIAFAQSTEELAKPDSAAILAAMRDKAEPVPSADISHPGVREQLEHGFFETPIGTVKLGQNQVEKLLQRGRHKEAAMVAPTLERPLLVVAEHKPHEHAERDESYLFIKSFEDTARGRFIELVAATVQKDGQEVMISAYRKREKQVLEAISAGRLLYMTPDLKGEDSAQPSQEQPALSDSYDENITNGGKNNKVLFSQEKDAPDDNSSSTLFSAHPEGKVLEEVQHYGSTLTNTVKSAFKKNWTADLRPAWLGALTRRHLADLAGNTLPQIKRYVKTAGLMDARRNELLSVGSELAEKWTAFNLRNRKEAQELAELMHDTTIAGVDPSRKYTVLTTPEDVEALRQKNTRLIKERSKDGAGGGKSGIRSDAHLRQEIEDAETTLAQERNRAKARAGLERRFNSLSPEAQALYREVRDAYKDRQRMTMEALERRIGRTLEDGEQAKALLDALRAKFESVQVQEPYFPLARFGRYWVSATRGDERVFEMFEEAKQQAEYIDKMNRQGYRVRHGAKLDDLKQLDGVSAKFIGQLDGMLDERLGDWPKVDALRDDIYQMYLQTLPDLSLRKHFIHRKKTAGYAKDALRAYADSMFHGSYQLARLEYSDLLDEQLREMREGLEADPEQVAADLALHDEAQGYSKLAEGSIRSMLGDAQRRINNAKGDPDKDDLHQKAVAQLALKYRKEPTKTKAEFGRLERTAQAAKQIGRDKVKATDLYNEMLKRHEWAMNPKGAAWANMASSIGFTWYLGVSPAAALVNVTQTPMVAFPMLAARYGWKESADALMNASREFVAGKGGVESVLTGDRLKAYREAVRTGVIDKTLAHDLAAVSQEGATYNPVRHKVMSVISWSFHNAERLNREVTYMAAYDLARAKGRTHRAAVDFAHEFVWDSHFDYSSGNKARFMQGDVAKVILMFRQFSLNMTYRLARDAYNSLKGESPEVKQLARRQLAGILGMHFMFAGAMGLPLWSVLGGVLNAIFDDEDDPWEFDTEFRNFLADTFGKEVGHAIAHGPVQALTGYGISGRVSLNNLWLRESNRELEGRDKVQYWFEQLLGPMGGIALGAGTASQLWSEGHHWRAIESTVPKFLKDGLKAIRYHNEGVNNLRGDTLVESMDWDKVVSQMLGMTPAELQERYEANNAIKNAEQRLKDRRRLLMNRFALAYRQNDPEFLAEVRREIVRFNKHNPPIRITRGHLMRSMRSRRSHSRDQIQGIVVDRKLRYLTENGRFVE</sequence>
<dbReference type="InterPro" id="IPR041047">
    <property type="entry name" value="LPD1"/>
</dbReference>
<dbReference type="Proteomes" id="UP000242469">
    <property type="component" value="Unassembled WGS sequence"/>
</dbReference>
<feature type="domain" description="Large polyvalent protein-associated" evidence="3">
    <location>
        <begin position="1160"/>
        <end position="1268"/>
    </location>
</feature>
<evidence type="ECO:0000313" key="8">
    <source>
        <dbReference type="Proteomes" id="UP000242469"/>
    </source>
</evidence>
<dbReference type="RefSeq" id="WP_091821178.1">
    <property type="nucleotide sequence ID" value="NZ_FNRJ01000001.1"/>
</dbReference>
<feature type="region of interest" description="Disordered" evidence="1">
    <location>
        <begin position="2120"/>
        <end position="2140"/>
    </location>
</feature>
<feature type="compositionally biased region" description="Basic and acidic residues" evidence="1">
    <location>
        <begin position="917"/>
        <end position="928"/>
    </location>
</feature>
<keyword evidence="8" id="KW-1185">Reference proteome</keyword>
<reference evidence="8" key="1">
    <citation type="submission" date="2016-10" db="EMBL/GenBank/DDBJ databases">
        <authorList>
            <person name="Varghese N."/>
            <person name="Submissions S."/>
        </authorList>
    </citation>
    <scope>NUCLEOTIDE SEQUENCE [LARGE SCALE GENOMIC DNA]</scope>
    <source>
        <strain evidence="8">DSM 11526</strain>
    </source>
</reference>
<proteinExistence type="predicted"/>
<accession>A0A1H3X3D4</accession>
<dbReference type="InterPro" id="IPR041110">
    <property type="entry name" value="PBECR2"/>
</dbReference>
<feature type="domain" description="Phage-Barnase-EndoU-ColicinE5/D-RelE like nuclease 2" evidence="4">
    <location>
        <begin position="1816"/>
        <end position="1925"/>
    </location>
</feature>
<dbReference type="Pfam" id="PF18823">
    <property type="entry name" value="InPase"/>
    <property type="match status" value="1"/>
</dbReference>
<dbReference type="Pfam" id="PF18810">
    <property type="entry name" value="PBECR2"/>
    <property type="match status" value="1"/>
</dbReference>
<feature type="compositionally biased region" description="Basic and acidic residues" evidence="1">
    <location>
        <begin position="989"/>
        <end position="998"/>
    </location>
</feature>
<dbReference type="OrthoDB" id="343736at2"/>
<dbReference type="Pfam" id="PF18796">
    <property type="entry name" value="LPD1"/>
    <property type="match status" value="1"/>
</dbReference>
<evidence type="ECO:0000313" key="7">
    <source>
        <dbReference type="EMBL" id="SDZ93897.1"/>
    </source>
</evidence>
<dbReference type="NCBIfam" id="NF032893">
    <property type="entry name" value="tail-700"/>
    <property type="match status" value="2"/>
</dbReference>
<gene>
    <name evidence="7" type="ORF">SAMN02745729_10128</name>
</gene>
<feature type="region of interest" description="Disordered" evidence="1">
    <location>
        <begin position="1238"/>
        <end position="1259"/>
    </location>
</feature>
<dbReference type="Pfam" id="PF18858">
    <property type="entry name" value="LPD39"/>
    <property type="match status" value="1"/>
</dbReference>
<feature type="region of interest" description="Disordered" evidence="1">
    <location>
        <begin position="1929"/>
        <end position="1959"/>
    </location>
</feature>
<organism evidence="7 8">
    <name type="scientific">Marinobacterium iners DSM 11526</name>
    <dbReference type="NCBI Taxonomy" id="1122198"/>
    <lineage>
        <taxon>Bacteria</taxon>
        <taxon>Pseudomonadati</taxon>
        <taxon>Pseudomonadota</taxon>
        <taxon>Gammaproteobacteria</taxon>
        <taxon>Oceanospirillales</taxon>
        <taxon>Oceanospirillaceae</taxon>
        <taxon>Marinobacterium</taxon>
    </lineage>
</organism>
<feature type="compositionally biased region" description="Low complexity" evidence="1">
    <location>
        <begin position="904"/>
        <end position="916"/>
    </location>
</feature>
<evidence type="ECO:0000259" key="4">
    <source>
        <dbReference type="Pfam" id="PF18810"/>
    </source>
</evidence>
<dbReference type="InterPro" id="IPR041595">
    <property type="entry name" value="Inorganic_Pase"/>
</dbReference>
<feature type="region of interest" description="Disordered" evidence="1">
    <location>
        <begin position="432"/>
        <end position="451"/>
    </location>
</feature>
<protein>
    <recommendedName>
        <fullName evidence="9">Large polyvalent protein-associated domain-containing protein</fullName>
    </recommendedName>
</protein>
<dbReference type="EMBL" id="FNRJ01000001">
    <property type="protein sequence ID" value="SDZ93897.1"/>
    <property type="molecule type" value="Genomic_DNA"/>
</dbReference>
<feature type="region of interest" description="Disordered" evidence="1">
    <location>
        <begin position="684"/>
        <end position="721"/>
    </location>
</feature>
<feature type="compositionally biased region" description="Polar residues" evidence="1">
    <location>
        <begin position="933"/>
        <end position="942"/>
    </location>
</feature>
<evidence type="ECO:0000259" key="6">
    <source>
        <dbReference type="Pfam" id="PF18858"/>
    </source>
</evidence>
<dbReference type="Pfam" id="PF18799">
    <property type="entry name" value="LPD5"/>
    <property type="match status" value="1"/>
</dbReference>
<feature type="domain" description="Inorganic pyrophosphatase" evidence="5">
    <location>
        <begin position="548"/>
        <end position="682"/>
    </location>
</feature>
<feature type="domain" description="Large polyvalent protein-associated" evidence="6">
    <location>
        <begin position="2007"/>
        <end position="2232"/>
    </location>
</feature>
<feature type="region of interest" description="Disordered" evidence="1">
    <location>
        <begin position="805"/>
        <end position="998"/>
    </location>
</feature>
<feature type="compositionally biased region" description="Polar residues" evidence="1">
    <location>
        <begin position="1936"/>
        <end position="1958"/>
    </location>
</feature>
<evidence type="ECO:0008006" key="9">
    <source>
        <dbReference type="Google" id="ProtNLM"/>
    </source>
</evidence>
<dbReference type="InterPro" id="IPR041639">
    <property type="entry name" value="LPD39"/>
</dbReference>
<feature type="compositionally biased region" description="Polar residues" evidence="1">
    <location>
        <begin position="950"/>
        <end position="970"/>
    </location>
</feature>
<evidence type="ECO:0000259" key="2">
    <source>
        <dbReference type="Pfam" id="PF18796"/>
    </source>
</evidence>
<evidence type="ECO:0000256" key="1">
    <source>
        <dbReference type="SAM" id="MobiDB-lite"/>
    </source>
</evidence>
<dbReference type="InterPro" id="IPR040651">
    <property type="entry name" value="LPD5"/>
</dbReference>